<accession>W7A1I8</accession>
<feature type="compositionally biased region" description="Basic and acidic residues" evidence="1">
    <location>
        <begin position="859"/>
        <end position="870"/>
    </location>
</feature>
<evidence type="ECO:0000256" key="1">
    <source>
        <dbReference type="SAM" id="MobiDB-lite"/>
    </source>
</evidence>
<feature type="region of interest" description="Disordered" evidence="1">
    <location>
        <begin position="748"/>
        <end position="778"/>
    </location>
</feature>
<evidence type="ECO:0000313" key="2">
    <source>
        <dbReference type="EMBL" id="EUD65218.1"/>
    </source>
</evidence>
<dbReference type="VEuPathDB" id="PlasmoDB:C922_04347"/>
<reference evidence="2 3" key="1">
    <citation type="submission" date="2013-02" db="EMBL/GenBank/DDBJ databases">
        <title>The Genome Sequence of Plasmodium inui San Antonio 1.</title>
        <authorList>
            <consortium name="The Broad Institute Genome Sequencing Platform"/>
            <consortium name="The Broad Institute Genome Sequencing Center for Infectious Disease"/>
            <person name="Neafsey D."/>
            <person name="Cheeseman I."/>
            <person name="Volkman S."/>
            <person name="Adams J."/>
            <person name="Walker B."/>
            <person name="Young S.K."/>
            <person name="Zeng Q."/>
            <person name="Gargeya S."/>
            <person name="Fitzgerald M."/>
            <person name="Haas B."/>
            <person name="Abouelleil A."/>
            <person name="Alvarado L."/>
            <person name="Arachchi H.M."/>
            <person name="Berlin A.M."/>
            <person name="Chapman S.B."/>
            <person name="Dewar J."/>
            <person name="Goldberg J."/>
            <person name="Griggs A."/>
            <person name="Gujja S."/>
            <person name="Hansen M."/>
            <person name="Howarth C."/>
            <person name="Imamovic A."/>
            <person name="Larimer J."/>
            <person name="McCowan C."/>
            <person name="Murphy C."/>
            <person name="Neiman D."/>
            <person name="Pearson M."/>
            <person name="Priest M."/>
            <person name="Roberts A."/>
            <person name="Saif S."/>
            <person name="Shea T."/>
            <person name="Sisk P."/>
            <person name="Sykes S."/>
            <person name="Wortman J."/>
            <person name="Nusbaum C."/>
            <person name="Birren B."/>
        </authorList>
    </citation>
    <scope>NUCLEOTIDE SEQUENCE [LARGE SCALE GENOMIC DNA]</scope>
    <source>
        <strain evidence="2 3">San Antonio 1</strain>
    </source>
</reference>
<feature type="compositionally biased region" description="Polar residues" evidence="1">
    <location>
        <begin position="880"/>
        <end position="889"/>
    </location>
</feature>
<feature type="compositionally biased region" description="Polar residues" evidence="1">
    <location>
        <begin position="661"/>
        <end position="677"/>
    </location>
</feature>
<feature type="compositionally biased region" description="Basic and acidic residues" evidence="1">
    <location>
        <begin position="494"/>
        <end position="504"/>
    </location>
</feature>
<evidence type="ECO:0000313" key="3">
    <source>
        <dbReference type="Proteomes" id="UP000030640"/>
    </source>
</evidence>
<proteinExistence type="predicted"/>
<feature type="region of interest" description="Disordered" evidence="1">
    <location>
        <begin position="494"/>
        <end position="516"/>
    </location>
</feature>
<dbReference type="GeneID" id="20039621"/>
<feature type="compositionally biased region" description="Basic and acidic residues" evidence="1">
    <location>
        <begin position="804"/>
        <end position="836"/>
    </location>
</feature>
<dbReference type="EMBL" id="KI965481">
    <property type="protein sequence ID" value="EUD65218.1"/>
    <property type="molecule type" value="Genomic_DNA"/>
</dbReference>
<keyword evidence="3" id="KW-1185">Reference proteome</keyword>
<dbReference type="AlphaFoldDB" id="W7A1I8"/>
<gene>
    <name evidence="2" type="ORF">C922_04347</name>
</gene>
<name>W7A1I8_9APIC</name>
<protein>
    <submittedName>
        <fullName evidence="2">Uncharacterized protein</fullName>
    </submittedName>
</protein>
<dbReference type="RefSeq" id="XP_008818152.1">
    <property type="nucleotide sequence ID" value="XM_008819930.1"/>
</dbReference>
<dbReference type="Proteomes" id="UP000030640">
    <property type="component" value="Unassembled WGS sequence"/>
</dbReference>
<feature type="region of interest" description="Disordered" evidence="1">
    <location>
        <begin position="631"/>
        <end position="702"/>
    </location>
</feature>
<feature type="region of interest" description="Disordered" evidence="1">
    <location>
        <begin position="411"/>
        <end position="439"/>
    </location>
</feature>
<organism evidence="2 3">
    <name type="scientific">Plasmodium inui San Antonio 1</name>
    <dbReference type="NCBI Taxonomy" id="1237626"/>
    <lineage>
        <taxon>Eukaryota</taxon>
        <taxon>Sar</taxon>
        <taxon>Alveolata</taxon>
        <taxon>Apicomplexa</taxon>
        <taxon>Aconoidasida</taxon>
        <taxon>Haemosporida</taxon>
        <taxon>Plasmodiidae</taxon>
        <taxon>Plasmodium</taxon>
        <taxon>Plasmodium (Plasmodium)</taxon>
    </lineage>
</organism>
<sequence>MKNKERHTPMTEKVKKYEIAVYSYKNQIRNLKRSQLHGTDVNIQLINVFINAICDIVQHICSDVRTPGKKRTKRIKQGEKILHMAEYESEHENEHENEHADGSSFFPSVLALLPLIHSILNSITVRDKKIYRCTKLIHTVLTQIGDTQVEKGTAERAHEDEAAASAAAETKDEILPHKLEDLEWIASETDDKGWLAIADRWELCKRDLKWLCVKTNNRSWLLYQHLWEQCSNDLKYVSVLFDDKKWIHLHNVWRFIPLSLKLRAISSKDPSVCKPSLTEMILKDDDIYRDNTLPLSSHLLSKPNVWSGPHLAGELSAKCLPRSPMRIYSHRNITHLYASDPLERKENKKLLLLRTEVEEEENFLTGSFRNGVPSMEKGTLKGGVYKGEKMLGSSPPDRIKKESNFVGRMLYSDNSGRGRVTPGPRPAVTPPSKGEGLKLFSTGRGVIRTLTPQNRHEEEGNNVFVPCAEKEATPVGSLDRSKYSNETHVKGISNKREAQTDVSKKGFTQKVTPRDARQNGIHTVKSYEEELAKRQESKNIMRGKKFLLKVPNGGSPAGNQQKQNCYYKGIEMSAKATEERSGFPVERHILKEGNNRSGVEGTDELNPLGETTLLSSKAGVVLRLVPPPQKGKIVPKGKGPKLGAYTTPILKHPPNGEGSEGSPSLSVQNGKVKTSNGRLEGVPSKVKNVPKKMPPPLRGGLKSLLKIKEPNGKNISDLLKRKGSKESPLDLKKSGSIVHLDEVVIATSSEDGGREEEIEASLSQREESHKKASKGSSGTYFSDLFNAFNFTRNMKLGRQSSHSADTERQERSSEFDTSEEEKSSEPSDDSGAKREQDSDEVAGDLEGKAFPGVGQEEGEMARRGDGDKGSTDGSAHGSVDGNTDGNVDGSTKWGAHPMGRSLKGYSMKGDFLQIKKSVSSAGVPGDVAVPFQGDPLTRTMGHLEQNNAKGFYPILEKPMEKFPPRKSSGILQKVLDADLAHLNYSSKRMTADEIAKHKNASLHITVKRKVSFSSLKMKTVPKR</sequence>
<dbReference type="OrthoDB" id="6093641at2759"/>
<feature type="region of interest" description="Disordered" evidence="1">
    <location>
        <begin position="797"/>
        <end position="895"/>
    </location>
</feature>